<dbReference type="InterPro" id="IPR048337">
    <property type="entry name" value="FAM50A/XAP5_C"/>
</dbReference>
<gene>
    <name evidence="4" type="ORF">ABL_04657</name>
</gene>
<dbReference type="OMA" id="EPKHTET"/>
<evidence type="ECO:0000259" key="3">
    <source>
        <dbReference type="Pfam" id="PF04921"/>
    </source>
</evidence>
<proteinExistence type="predicted"/>
<feature type="domain" description="FAM50A/XAP5 C-terminal" evidence="3">
    <location>
        <begin position="189"/>
        <end position="358"/>
    </location>
</feature>
<feature type="region of interest" description="Disordered" evidence="2">
    <location>
        <begin position="1"/>
        <end position="24"/>
    </location>
</feature>
<dbReference type="GO" id="GO:0005634">
    <property type="term" value="C:nucleus"/>
    <property type="evidence" value="ECO:0007669"/>
    <property type="project" value="InterPro"/>
</dbReference>
<evidence type="ECO:0000256" key="1">
    <source>
        <dbReference type="SAM" id="Coils"/>
    </source>
</evidence>
<feature type="region of interest" description="Disordered" evidence="2">
    <location>
        <begin position="655"/>
        <end position="680"/>
    </location>
</feature>
<feature type="compositionally biased region" description="Polar residues" evidence="2">
    <location>
        <begin position="62"/>
        <end position="83"/>
    </location>
</feature>
<dbReference type="InterPro" id="IPR007005">
    <property type="entry name" value="XAP5"/>
</dbReference>
<feature type="compositionally biased region" description="Basic and acidic residues" evidence="2">
    <location>
        <begin position="48"/>
        <end position="60"/>
    </location>
</feature>
<feature type="region of interest" description="Disordered" evidence="2">
    <location>
        <begin position="526"/>
        <end position="623"/>
    </location>
</feature>
<dbReference type="EMBL" id="BCMY01000007">
    <property type="protein sequence ID" value="GAQ41996.1"/>
    <property type="molecule type" value="Genomic_DNA"/>
</dbReference>
<sequence>MSQSEQPSHSSTPRSFTSQTASAEDLLKSQTVGLVHLSDFRKRRAEVLEQKEREAHDKSLGRFTSRSATPSTGEVTDGNSTPRSEGPPKKKKKKPIAKSKLSFGDDDEEEENDSTADAVATPRDSSVPRSASRTPVDDSSAPSSRRITPNPNAPPPPKAMTKAALKAEAEARDALRKEFLAMQEAVKNTEILIPFIFFDGTNIPAGTVRVKKGDPVWLFLDRCRKVGAELGVGGNSGASKARKDNRREWARVSVDDLMLVKGEIIVPHHYELYYFIANSVPDFTKAGGLLFDYSNKPPPAPSTDDPLSRPESSQLEGADKDPSLTKVVDRRWYERNKHIFPASLWREYEPGPEFEEKMRTTRPCQTVLVNPDDAVATALNPTEDYKTSVLSGLDPNTIMECAGRALLFWTYQTTQEIFYQEYLAKTLTEKYTNLNTQMDKVIHNANSEISALQARISDMQTAQDQLRKKNQELVDMYRDKCKKFTQMTNLYNILKSRAMRSQMQTAATDTVSQALDSLTASRNNLSELEPKHTETSRPPQTPWSRQSNVYPVNQEGVEQLHRHQRSGTGSSKGRKERTDVAAMPPPSRPTDIRSKHNQPAATPQHRTRLVGPSRPSTGRTQLPHDSIMLERFQAEAGPADAMLDTRGTMRRTDAGMQIPPQRHSPTERPRLGSFFDSTII</sequence>
<protein>
    <submittedName>
        <fullName evidence="4">XAP5 domain protein</fullName>
    </submittedName>
</protein>
<evidence type="ECO:0000256" key="2">
    <source>
        <dbReference type="SAM" id="MobiDB-lite"/>
    </source>
</evidence>
<dbReference type="VEuPathDB" id="FungiDB:ATCC64974_87470"/>
<dbReference type="PaxDb" id="5061-CADANGAP00008243"/>
<dbReference type="VEuPathDB" id="FungiDB:M747DRAFT_299116"/>
<dbReference type="VEuPathDB" id="FungiDB:ASPNIDRAFT2_1187389"/>
<organism evidence="4 5">
    <name type="scientific">Aspergillus niger</name>
    <dbReference type="NCBI Taxonomy" id="5061"/>
    <lineage>
        <taxon>Eukaryota</taxon>
        <taxon>Fungi</taxon>
        <taxon>Dikarya</taxon>
        <taxon>Ascomycota</taxon>
        <taxon>Pezizomycotina</taxon>
        <taxon>Eurotiomycetes</taxon>
        <taxon>Eurotiomycetidae</taxon>
        <taxon>Eurotiales</taxon>
        <taxon>Aspergillaceae</taxon>
        <taxon>Aspergillus</taxon>
        <taxon>Aspergillus subgen. Circumdati</taxon>
    </lineage>
</organism>
<keyword evidence="1" id="KW-0175">Coiled coil</keyword>
<name>A0A100IJR2_ASPNG</name>
<feature type="compositionally biased region" description="Polar residues" evidence="2">
    <location>
        <begin position="536"/>
        <end position="551"/>
    </location>
</feature>
<feature type="coiled-coil region" evidence="1">
    <location>
        <begin position="442"/>
        <end position="479"/>
    </location>
</feature>
<dbReference type="PANTHER" id="PTHR12722:SF0">
    <property type="entry name" value="PROTEIN FAM50A"/>
    <property type="match status" value="1"/>
</dbReference>
<dbReference type="OrthoDB" id="1562195at2759"/>
<reference evidence="5" key="1">
    <citation type="journal article" date="2016" name="Genome Announc.">
        <title>Draft genome sequence of Aspergillus niger strain An76.</title>
        <authorList>
            <person name="Gong W."/>
            <person name="Cheng Z."/>
            <person name="Zhang H."/>
            <person name="Liu L."/>
            <person name="Gao P."/>
            <person name="Wang L."/>
        </authorList>
    </citation>
    <scope>NUCLEOTIDE SEQUENCE [LARGE SCALE GENOMIC DNA]</scope>
    <source>
        <strain evidence="5">An76</strain>
    </source>
</reference>
<comment type="caution">
    <text evidence="4">The sequence shown here is derived from an EMBL/GenBank/DDBJ whole genome shotgun (WGS) entry which is preliminary data.</text>
</comment>
<dbReference type="PANTHER" id="PTHR12722">
    <property type="entry name" value="XAP-5 PROTEIN-RELATED"/>
    <property type="match status" value="1"/>
</dbReference>
<feature type="compositionally biased region" description="Polar residues" evidence="2">
    <location>
        <begin position="123"/>
        <end position="133"/>
    </location>
</feature>
<dbReference type="VEuPathDB" id="FungiDB:An11g00570"/>
<dbReference type="AlphaFoldDB" id="A0A100IJR2"/>
<dbReference type="GO" id="GO:0006325">
    <property type="term" value="P:chromatin organization"/>
    <property type="evidence" value="ECO:0007669"/>
    <property type="project" value="TreeGrafter"/>
</dbReference>
<evidence type="ECO:0000313" key="4">
    <source>
        <dbReference type="EMBL" id="GAQ41996.1"/>
    </source>
</evidence>
<dbReference type="Pfam" id="PF04921">
    <property type="entry name" value="XAP5"/>
    <property type="match status" value="1"/>
</dbReference>
<feature type="region of interest" description="Disordered" evidence="2">
    <location>
        <begin position="48"/>
        <end position="162"/>
    </location>
</feature>
<feature type="region of interest" description="Disordered" evidence="2">
    <location>
        <begin position="294"/>
        <end position="322"/>
    </location>
</feature>
<evidence type="ECO:0000313" key="5">
    <source>
        <dbReference type="Proteomes" id="UP000068243"/>
    </source>
</evidence>
<dbReference type="Proteomes" id="UP000068243">
    <property type="component" value="Unassembled WGS sequence"/>
</dbReference>
<feature type="compositionally biased region" description="Acidic residues" evidence="2">
    <location>
        <begin position="104"/>
        <end position="114"/>
    </location>
</feature>
<accession>A0A100IJR2</accession>